<accession>A0A8T0WTP1</accession>
<feature type="compositionally biased region" description="Basic residues" evidence="1">
    <location>
        <begin position="128"/>
        <end position="137"/>
    </location>
</feature>
<name>A0A8T0WTP1_PANVG</name>
<feature type="compositionally biased region" description="Basic residues" evidence="1">
    <location>
        <begin position="8"/>
        <end position="17"/>
    </location>
</feature>
<keyword evidence="3" id="KW-1185">Reference proteome</keyword>
<feature type="region of interest" description="Disordered" evidence="1">
    <location>
        <begin position="77"/>
        <end position="142"/>
    </location>
</feature>
<evidence type="ECO:0000313" key="2">
    <source>
        <dbReference type="EMBL" id="KAG2649677.1"/>
    </source>
</evidence>
<feature type="region of interest" description="Disordered" evidence="1">
    <location>
        <begin position="1"/>
        <end position="47"/>
    </location>
</feature>
<evidence type="ECO:0000313" key="3">
    <source>
        <dbReference type="Proteomes" id="UP000823388"/>
    </source>
</evidence>
<feature type="compositionally biased region" description="Low complexity" evidence="1">
    <location>
        <begin position="110"/>
        <end position="127"/>
    </location>
</feature>
<proteinExistence type="predicted"/>
<dbReference type="EMBL" id="CM029038">
    <property type="protein sequence ID" value="KAG2649677.1"/>
    <property type="molecule type" value="Genomic_DNA"/>
</dbReference>
<evidence type="ECO:0000256" key="1">
    <source>
        <dbReference type="SAM" id="MobiDB-lite"/>
    </source>
</evidence>
<feature type="compositionally biased region" description="Basic residues" evidence="1">
    <location>
        <begin position="96"/>
        <end position="109"/>
    </location>
</feature>
<dbReference type="AlphaFoldDB" id="A0A8T0WTP1"/>
<gene>
    <name evidence="2" type="ORF">PVAP13_1NG124519</name>
</gene>
<dbReference type="Proteomes" id="UP000823388">
    <property type="component" value="Chromosome 1N"/>
</dbReference>
<comment type="caution">
    <text evidence="2">The sequence shown here is derived from an EMBL/GenBank/DDBJ whole genome shotgun (WGS) entry which is preliminary data.</text>
</comment>
<protein>
    <submittedName>
        <fullName evidence="2">Uncharacterized protein</fullName>
    </submittedName>
</protein>
<sequence length="177" mass="19063">MAAAATTSRRRPRRRRLPPAGGGVRGGEGDAVHGGRGGQVARAAAGGQGEVLRRLGRQHHLLRRRLRRVRVQERLGDQGGQGGVLPLQRDCPRRGAAGRHRALRPRRPRPGLLCQRRPRPLQHGAAAHGRRPRRPRGGARAVGAGPVVRAALLRRADPRCSRRRPGAVALALAVGFV</sequence>
<reference evidence="2" key="1">
    <citation type="submission" date="2020-05" db="EMBL/GenBank/DDBJ databases">
        <title>WGS assembly of Panicum virgatum.</title>
        <authorList>
            <person name="Lovell J.T."/>
            <person name="Jenkins J."/>
            <person name="Shu S."/>
            <person name="Juenger T.E."/>
            <person name="Schmutz J."/>
        </authorList>
    </citation>
    <scope>NUCLEOTIDE SEQUENCE</scope>
    <source>
        <strain evidence="2">AP13</strain>
    </source>
</reference>
<organism evidence="2 3">
    <name type="scientific">Panicum virgatum</name>
    <name type="common">Blackwell switchgrass</name>
    <dbReference type="NCBI Taxonomy" id="38727"/>
    <lineage>
        <taxon>Eukaryota</taxon>
        <taxon>Viridiplantae</taxon>
        <taxon>Streptophyta</taxon>
        <taxon>Embryophyta</taxon>
        <taxon>Tracheophyta</taxon>
        <taxon>Spermatophyta</taxon>
        <taxon>Magnoliopsida</taxon>
        <taxon>Liliopsida</taxon>
        <taxon>Poales</taxon>
        <taxon>Poaceae</taxon>
        <taxon>PACMAD clade</taxon>
        <taxon>Panicoideae</taxon>
        <taxon>Panicodae</taxon>
        <taxon>Paniceae</taxon>
        <taxon>Panicinae</taxon>
        <taxon>Panicum</taxon>
        <taxon>Panicum sect. Hiantes</taxon>
    </lineage>
</organism>